<dbReference type="Pfam" id="PF02470">
    <property type="entry name" value="MlaD"/>
    <property type="match status" value="1"/>
</dbReference>
<accession>A0A2G5PDG2</accession>
<dbReference type="Proteomes" id="UP000230551">
    <property type="component" value="Unassembled WGS sequence"/>
</dbReference>
<gene>
    <name evidence="2" type="ORF">CQY22_005810</name>
</gene>
<dbReference type="InterPro" id="IPR052336">
    <property type="entry name" value="MlaD_Phospholipid_Transporter"/>
</dbReference>
<dbReference type="AlphaFoldDB" id="A0A2G5PDG2"/>
<sequence>MTSRTRSLIALGALALVAALVVAAIVLLPKLTAKQMRITANFADAVGLYVGNQVAVLGMTIGKVESVTPRGEYVEVVMAIDPGVDIPVGAQAVTVSTSILTDRHVELTPAYTGGEKLADGAVIELKNTRTPVEFERTLAMVDKLGRAMNGDGDGGGPLADLITIGADIGGNGEQIKDSLGRLSEALRLSDDKGAQTHDQLTGIIDNLAVLVDAAAQNDSQIREFGSSLRQVSDTIAAQDLGSGTTGAKINEILQKASSLLEKNKDKITSAAKTGRDLTNTIVDLRRDVAEMLDVAPLALDNVYNAIDYQAGAVRFHILVDKLLFNGQFTKEVCNLMSLKQLGCATGTLRDYGPDFGLNTMFEFLAGAAN</sequence>
<dbReference type="RefSeq" id="WP_090587039.1">
    <property type="nucleotide sequence ID" value="NZ_CP104302.1"/>
</dbReference>
<dbReference type="STRING" id="85968.GCA_900073015_01048"/>
<feature type="domain" description="Mce/MlaD" evidence="1">
    <location>
        <begin position="37"/>
        <end position="109"/>
    </location>
</feature>
<dbReference type="InterPro" id="IPR005693">
    <property type="entry name" value="Mce"/>
</dbReference>
<protein>
    <submittedName>
        <fullName evidence="2">Mammalian cell entry protein</fullName>
    </submittedName>
</protein>
<dbReference type="PANTHER" id="PTHR33371:SF4">
    <property type="entry name" value="INTERMEMBRANE PHOSPHOLIPID TRANSPORT SYSTEM BINDING PROTEIN MLAD"/>
    <property type="match status" value="1"/>
</dbReference>
<comment type="caution">
    <text evidence="2">The sequence shown here is derived from an EMBL/GenBank/DDBJ whole genome shotgun (WGS) entry which is preliminary data.</text>
</comment>
<dbReference type="PANTHER" id="PTHR33371">
    <property type="entry name" value="INTERMEMBRANE PHOSPHOLIPID TRANSPORT SYSTEM BINDING PROTEIN MLAD-RELATED"/>
    <property type="match status" value="1"/>
</dbReference>
<dbReference type="OrthoDB" id="4516955at2"/>
<dbReference type="GO" id="GO:0005576">
    <property type="term" value="C:extracellular region"/>
    <property type="evidence" value="ECO:0007669"/>
    <property type="project" value="TreeGrafter"/>
</dbReference>
<dbReference type="NCBIfam" id="TIGR00996">
    <property type="entry name" value="Mtu_fam_mce"/>
    <property type="match status" value="1"/>
</dbReference>
<organism evidence="2 3">
    <name type="scientific">Mycolicibacterium brumae</name>
    <dbReference type="NCBI Taxonomy" id="85968"/>
    <lineage>
        <taxon>Bacteria</taxon>
        <taxon>Bacillati</taxon>
        <taxon>Actinomycetota</taxon>
        <taxon>Actinomycetes</taxon>
        <taxon>Mycobacteriales</taxon>
        <taxon>Mycobacteriaceae</taxon>
        <taxon>Mycolicibacterium</taxon>
    </lineage>
</organism>
<evidence type="ECO:0000313" key="2">
    <source>
        <dbReference type="EMBL" id="PIB76375.1"/>
    </source>
</evidence>
<dbReference type="EMBL" id="PDCN02000005">
    <property type="protein sequence ID" value="PIB76375.1"/>
    <property type="molecule type" value="Genomic_DNA"/>
</dbReference>
<proteinExistence type="predicted"/>
<name>A0A2G5PDG2_9MYCO</name>
<evidence type="ECO:0000313" key="3">
    <source>
        <dbReference type="Proteomes" id="UP000230551"/>
    </source>
</evidence>
<dbReference type="InterPro" id="IPR003399">
    <property type="entry name" value="Mce/MlaD"/>
</dbReference>
<reference evidence="2 3" key="1">
    <citation type="journal article" date="2017" name="Infect. Genet. Evol.">
        <title>The new phylogeny of the genus Mycobacterium: The old and the news.</title>
        <authorList>
            <person name="Tortoli E."/>
            <person name="Fedrizzi T."/>
            <person name="Meehan C.J."/>
            <person name="Trovato A."/>
            <person name="Grottola A."/>
            <person name="Giacobazzi E."/>
            <person name="Serpini G.F."/>
            <person name="Tagliazucchi S."/>
            <person name="Fabio A."/>
            <person name="Bettua C."/>
            <person name="Bertorelli R."/>
            <person name="Frascaro F."/>
            <person name="De Sanctis V."/>
            <person name="Pecorari M."/>
            <person name="Jousson O."/>
            <person name="Segata N."/>
            <person name="Cirillo D.M."/>
        </authorList>
    </citation>
    <scope>NUCLEOTIDE SEQUENCE [LARGE SCALE GENOMIC DNA]</scope>
    <source>
        <strain evidence="2 3">CIP1034565</strain>
    </source>
</reference>
<keyword evidence="3" id="KW-1185">Reference proteome</keyword>
<evidence type="ECO:0000259" key="1">
    <source>
        <dbReference type="Pfam" id="PF02470"/>
    </source>
</evidence>